<keyword evidence="3" id="KW-1185">Reference proteome</keyword>
<gene>
    <name evidence="2" type="ORF">G6N76_13485</name>
</gene>
<dbReference type="SUPFAM" id="SSF55797">
    <property type="entry name" value="PR-1-like"/>
    <property type="match status" value="1"/>
</dbReference>
<dbReference type="Proteomes" id="UP000477849">
    <property type="component" value="Unassembled WGS sequence"/>
</dbReference>
<protein>
    <submittedName>
        <fullName evidence="2">CAP domain-containing protein</fullName>
    </submittedName>
</protein>
<evidence type="ECO:0000259" key="1">
    <source>
        <dbReference type="Pfam" id="PF00188"/>
    </source>
</evidence>
<dbReference type="PANTHER" id="PTHR31157">
    <property type="entry name" value="SCP DOMAIN-CONTAINING PROTEIN"/>
    <property type="match status" value="1"/>
</dbReference>
<dbReference type="AlphaFoldDB" id="A0A6M1S8N5"/>
<dbReference type="EMBL" id="JAAKZH010000004">
    <property type="protein sequence ID" value="NGO64678.1"/>
    <property type="molecule type" value="Genomic_DNA"/>
</dbReference>
<accession>A0A6M1S8N5</accession>
<dbReference type="Gene3D" id="3.40.33.10">
    <property type="entry name" value="CAP"/>
    <property type="match status" value="1"/>
</dbReference>
<dbReference type="RefSeq" id="WP_163903265.1">
    <property type="nucleotide sequence ID" value="NZ_CP048427.1"/>
</dbReference>
<dbReference type="InterPro" id="IPR035940">
    <property type="entry name" value="CAP_sf"/>
</dbReference>
<reference evidence="2 3" key="1">
    <citation type="submission" date="2020-02" db="EMBL/GenBank/DDBJ databases">
        <title>Genome sequence of the type strain CCBAU10050 of Rhizobium daejeonense.</title>
        <authorList>
            <person name="Gao J."/>
            <person name="Sun J."/>
        </authorList>
    </citation>
    <scope>NUCLEOTIDE SEQUENCE [LARGE SCALE GENOMIC DNA]</scope>
    <source>
        <strain evidence="2 3">CCBAU10050</strain>
    </source>
</reference>
<dbReference type="Pfam" id="PF00188">
    <property type="entry name" value="CAP"/>
    <property type="match status" value="1"/>
</dbReference>
<dbReference type="PANTHER" id="PTHR31157:SF1">
    <property type="entry name" value="SCP DOMAIN-CONTAINING PROTEIN"/>
    <property type="match status" value="1"/>
</dbReference>
<dbReference type="CDD" id="cd05379">
    <property type="entry name" value="CAP_bacterial"/>
    <property type="match status" value="1"/>
</dbReference>
<organism evidence="2 3">
    <name type="scientific">Rhizobium daejeonense</name>
    <dbReference type="NCBI Taxonomy" id="240521"/>
    <lineage>
        <taxon>Bacteria</taxon>
        <taxon>Pseudomonadati</taxon>
        <taxon>Pseudomonadota</taxon>
        <taxon>Alphaproteobacteria</taxon>
        <taxon>Hyphomicrobiales</taxon>
        <taxon>Rhizobiaceae</taxon>
        <taxon>Rhizobium/Agrobacterium group</taxon>
        <taxon>Rhizobium</taxon>
    </lineage>
</organism>
<comment type="caution">
    <text evidence="2">The sequence shown here is derived from an EMBL/GenBank/DDBJ whole genome shotgun (WGS) entry which is preliminary data.</text>
</comment>
<evidence type="ECO:0000313" key="2">
    <source>
        <dbReference type="EMBL" id="NGO64678.1"/>
    </source>
</evidence>
<evidence type="ECO:0000313" key="3">
    <source>
        <dbReference type="Proteomes" id="UP000477849"/>
    </source>
</evidence>
<dbReference type="InterPro" id="IPR014044">
    <property type="entry name" value="CAP_dom"/>
</dbReference>
<name>A0A6M1S8N5_9HYPH</name>
<sequence length="169" mass="18014">MTHSVFVQPLPRRGLLILAGSGLALLLASCRSTEVLTVSDDAAQPETDAALPLVNALRARNGLSTLSKSPAAETAAIFQARRMARADKMSHVIGFNDSFFSRMKAGEVPLPAAENIATGQDTVERAVQAWIDSKKHLENMLGRYNGLGVAVARAPSSANRPFWAMVLSA</sequence>
<proteinExistence type="predicted"/>
<feature type="domain" description="SCP" evidence="1">
    <location>
        <begin position="53"/>
        <end position="159"/>
    </location>
</feature>